<name>A0AAN5D892_9BILA</name>
<evidence type="ECO:0000313" key="3">
    <source>
        <dbReference type="EMBL" id="GMR57369.1"/>
    </source>
</evidence>
<dbReference type="GO" id="GO:0004190">
    <property type="term" value="F:aspartic-type endopeptidase activity"/>
    <property type="evidence" value="ECO:0007669"/>
    <property type="project" value="InterPro"/>
</dbReference>
<feature type="non-terminal residue" evidence="3">
    <location>
        <position position="137"/>
    </location>
</feature>
<dbReference type="Gene3D" id="2.40.70.10">
    <property type="entry name" value="Acid Proteases"/>
    <property type="match status" value="1"/>
</dbReference>
<comment type="caution">
    <text evidence="3">The sequence shown here is derived from an EMBL/GenBank/DDBJ whole genome shotgun (WGS) entry which is preliminary data.</text>
</comment>
<feature type="domain" description="Peptidase A1" evidence="2">
    <location>
        <begin position="1"/>
        <end position="137"/>
    </location>
</feature>
<dbReference type="EMBL" id="BTRK01000006">
    <property type="protein sequence ID" value="GMR57369.1"/>
    <property type="molecule type" value="Genomic_DNA"/>
</dbReference>
<keyword evidence="4" id="KW-1185">Reference proteome</keyword>
<comment type="similarity">
    <text evidence="1">Belongs to the peptidase A1 family.</text>
</comment>
<dbReference type="PROSITE" id="PS51767">
    <property type="entry name" value="PEPTIDASE_A1"/>
    <property type="match status" value="1"/>
</dbReference>
<dbReference type="Proteomes" id="UP001328107">
    <property type="component" value="Unassembled WGS sequence"/>
</dbReference>
<evidence type="ECO:0000259" key="2">
    <source>
        <dbReference type="PROSITE" id="PS51767"/>
    </source>
</evidence>
<reference evidence="4" key="1">
    <citation type="submission" date="2022-10" db="EMBL/GenBank/DDBJ databases">
        <title>Genome assembly of Pristionchus species.</title>
        <authorList>
            <person name="Yoshida K."/>
            <person name="Sommer R.J."/>
        </authorList>
    </citation>
    <scope>NUCLEOTIDE SEQUENCE [LARGE SCALE GENOMIC DNA]</scope>
    <source>
        <strain evidence="4">RS5460</strain>
    </source>
</reference>
<organism evidence="3 4">
    <name type="scientific">Pristionchus mayeri</name>
    <dbReference type="NCBI Taxonomy" id="1317129"/>
    <lineage>
        <taxon>Eukaryota</taxon>
        <taxon>Metazoa</taxon>
        <taxon>Ecdysozoa</taxon>
        <taxon>Nematoda</taxon>
        <taxon>Chromadorea</taxon>
        <taxon>Rhabditida</taxon>
        <taxon>Rhabditina</taxon>
        <taxon>Diplogasteromorpha</taxon>
        <taxon>Diplogasteroidea</taxon>
        <taxon>Neodiplogasteridae</taxon>
        <taxon>Pristionchus</taxon>
    </lineage>
</organism>
<dbReference type="GO" id="GO:0005764">
    <property type="term" value="C:lysosome"/>
    <property type="evidence" value="ECO:0007669"/>
    <property type="project" value="TreeGrafter"/>
</dbReference>
<evidence type="ECO:0000256" key="1">
    <source>
        <dbReference type="ARBA" id="ARBA00007447"/>
    </source>
</evidence>
<protein>
    <recommendedName>
        <fullName evidence="2">Peptidase A1 domain-containing protein</fullName>
    </recommendedName>
</protein>
<dbReference type="Pfam" id="PF00026">
    <property type="entry name" value="Asp"/>
    <property type="match status" value="1"/>
</dbReference>
<dbReference type="PANTHER" id="PTHR47966:SF45">
    <property type="entry name" value="PEPTIDASE A1 DOMAIN-CONTAINING PROTEIN"/>
    <property type="match status" value="1"/>
</dbReference>
<dbReference type="CDD" id="cd05471">
    <property type="entry name" value="pepsin_like"/>
    <property type="match status" value="1"/>
</dbReference>
<dbReference type="InterPro" id="IPR001461">
    <property type="entry name" value="Aspartic_peptidase_A1"/>
</dbReference>
<accession>A0AAN5D892</accession>
<evidence type="ECO:0000313" key="4">
    <source>
        <dbReference type="Proteomes" id="UP001328107"/>
    </source>
</evidence>
<dbReference type="AlphaFoldDB" id="A0AAN5D892"/>
<dbReference type="InterPro" id="IPR021109">
    <property type="entry name" value="Peptidase_aspartic_dom_sf"/>
</dbReference>
<sequence>DNVKPPFIEAIDQKLVDKPLFTVWLEREGQHDNVPGGVFTYGAIDTTNCGPIIAFEPLSSATYFQFKMKAVSFGSYSISGGWEVISDTGTSLIGAPNDIAQQIADSVGATFDYFLELYIIDCDAQIPDFKVVIGSTT</sequence>
<dbReference type="InterPro" id="IPR033121">
    <property type="entry name" value="PEPTIDASE_A1"/>
</dbReference>
<dbReference type="SUPFAM" id="SSF50630">
    <property type="entry name" value="Acid proteases"/>
    <property type="match status" value="1"/>
</dbReference>
<dbReference type="PANTHER" id="PTHR47966">
    <property type="entry name" value="BETA-SITE APP-CLEAVING ENZYME, ISOFORM A-RELATED"/>
    <property type="match status" value="1"/>
</dbReference>
<dbReference type="GO" id="GO:0006508">
    <property type="term" value="P:proteolysis"/>
    <property type="evidence" value="ECO:0007669"/>
    <property type="project" value="InterPro"/>
</dbReference>
<feature type="non-terminal residue" evidence="3">
    <location>
        <position position="1"/>
    </location>
</feature>
<dbReference type="InterPro" id="IPR034164">
    <property type="entry name" value="Pepsin-like_dom"/>
</dbReference>
<gene>
    <name evidence="3" type="ORF">PMAYCL1PPCAC_27564</name>
</gene>
<proteinExistence type="inferred from homology"/>